<evidence type="ECO:0000313" key="1">
    <source>
        <dbReference type="EMBL" id="KAF2624028.1"/>
    </source>
</evidence>
<evidence type="ECO:0000313" key="2">
    <source>
        <dbReference type="Proteomes" id="UP000799754"/>
    </source>
</evidence>
<dbReference type="Proteomes" id="UP000799754">
    <property type="component" value="Unassembled WGS sequence"/>
</dbReference>
<comment type="caution">
    <text evidence="1">The sequence shown here is derived from an EMBL/GenBank/DDBJ whole genome shotgun (WGS) entry which is preliminary data.</text>
</comment>
<reference evidence="1" key="1">
    <citation type="journal article" date="2020" name="Stud. Mycol.">
        <title>101 Dothideomycetes genomes: a test case for predicting lifestyles and emergence of pathogens.</title>
        <authorList>
            <person name="Haridas S."/>
            <person name="Albert R."/>
            <person name="Binder M."/>
            <person name="Bloem J."/>
            <person name="Labutti K."/>
            <person name="Salamov A."/>
            <person name="Andreopoulos B."/>
            <person name="Baker S."/>
            <person name="Barry K."/>
            <person name="Bills G."/>
            <person name="Bluhm B."/>
            <person name="Cannon C."/>
            <person name="Castanera R."/>
            <person name="Culley D."/>
            <person name="Daum C."/>
            <person name="Ezra D."/>
            <person name="Gonzalez J."/>
            <person name="Henrissat B."/>
            <person name="Kuo A."/>
            <person name="Liang C."/>
            <person name="Lipzen A."/>
            <person name="Lutzoni F."/>
            <person name="Magnuson J."/>
            <person name="Mondo S."/>
            <person name="Nolan M."/>
            <person name="Ohm R."/>
            <person name="Pangilinan J."/>
            <person name="Park H.-J."/>
            <person name="Ramirez L."/>
            <person name="Alfaro M."/>
            <person name="Sun H."/>
            <person name="Tritt A."/>
            <person name="Yoshinaga Y."/>
            <person name="Zwiers L.-H."/>
            <person name="Turgeon B."/>
            <person name="Goodwin S."/>
            <person name="Spatafora J."/>
            <person name="Crous P."/>
            <person name="Grigoriev I."/>
        </authorList>
    </citation>
    <scope>NUCLEOTIDE SEQUENCE</scope>
    <source>
        <strain evidence="1">CBS 525.71</strain>
    </source>
</reference>
<protein>
    <submittedName>
        <fullName evidence="1">Uncharacterized protein</fullName>
    </submittedName>
</protein>
<accession>A0ACB6RQM0</accession>
<gene>
    <name evidence="1" type="ORF">BU25DRAFT_477123</name>
</gene>
<proteinExistence type="predicted"/>
<sequence length="169" mass="19724">MVVMKDHSQPECGLVSTRLNPRLVRILFEHGADANYKISETERSMWDKLLLVAFRDVDYKVPEVDAILEEFVQFGADFDSTELREYLRDRSVDTTRLRTAIERKTGKLASQQNSDEAIDVETEQEEMDDKARETAMEAARMGGQRSKERSWRRRLLRFFMRRSGKKSNG</sequence>
<dbReference type="EMBL" id="MU006733">
    <property type="protein sequence ID" value="KAF2624028.1"/>
    <property type="molecule type" value="Genomic_DNA"/>
</dbReference>
<organism evidence="1 2">
    <name type="scientific">Macroventuria anomochaeta</name>
    <dbReference type="NCBI Taxonomy" id="301207"/>
    <lineage>
        <taxon>Eukaryota</taxon>
        <taxon>Fungi</taxon>
        <taxon>Dikarya</taxon>
        <taxon>Ascomycota</taxon>
        <taxon>Pezizomycotina</taxon>
        <taxon>Dothideomycetes</taxon>
        <taxon>Pleosporomycetidae</taxon>
        <taxon>Pleosporales</taxon>
        <taxon>Pleosporineae</taxon>
        <taxon>Didymellaceae</taxon>
        <taxon>Macroventuria</taxon>
    </lineage>
</organism>
<keyword evidence="2" id="KW-1185">Reference proteome</keyword>
<name>A0ACB6RQM0_9PLEO</name>